<keyword evidence="1" id="KW-0812">Transmembrane</keyword>
<protein>
    <submittedName>
        <fullName evidence="2">Drug/metabolite transporter (DMT)-like permease</fullName>
    </submittedName>
</protein>
<keyword evidence="1" id="KW-0472">Membrane</keyword>
<evidence type="ECO:0000313" key="2">
    <source>
        <dbReference type="EMBL" id="MBB5069157.1"/>
    </source>
</evidence>
<feature type="transmembrane region" description="Helical" evidence="1">
    <location>
        <begin position="108"/>
        <end position="130"/>
    </location>
</feature>
<feature type="transmembrane region" description="Helical" evidence="1">
    <location>
        <begin position="82"/>
        <end position="101"/>
    </location>
</feature>
<dbReference type="AlphaFoldDB" id="A0A840NLM6"/>
<accession>A0A840NLM6</accession>
<sequence length="299" mass="30954">MSSTGTTLVVAVPAAVLGAAGFGLASAVQQRATKQVPTSRTLDPRLLWDLVRKPIWLLSIGTVLAGLALQMVALAFGPLVLVQPLLVTSVLFGAVFAAGMAHRRLDRVLVLGALAVMAGLALFLLLARPAGEGTGFTATTDVRPLAVLLAVVVLACVLTAHRFPGEVRVLALALATGVLYGVTAGLIKVVAEQLRHGGIAEPFVHPTLYVVCALGPVGFLLSQNTFQQGKFISPALAVITAVDPLVGMAIGVSWLGERVETSPPALAGQALAAVALMAGIWVLTHRGEHLRRVAEMRAG</sequence>
<dbReference type="RefSeq" id="WP_184478880.1">
    <property type="nucleotide sequence ID" value="NZ_JACHIV010000001.1"/>
</dbReference>
<dbReference type="PANTHER" id="PTHR40761:SF1">
    <property type="entry name" value="CONSERVED INTEGRAL MEMBRANE ALANINE VALINE AND LEUCINE RICH PROTEIN-RELATED"/>
    <property type="match status" value="1"/>
</dbReference>
<feature type="transmembrane region" description="Helical" evidence="1">
    <location>
        <begin position="142"/>
        <end position="160"/>
    </location>
</feature>
<organism evidence="2 3">
    <name type="scientific">Saccharopolyspora gloriosae</name>
    <dbReference type="NCBI Taxonomy" id="455344"/>
    <lineage>
        <taxon>Bacteria</taxon>
        <taxon>Bacillati</taxon>
        <taxon>Actinomycetota</taxon>
        <taxon>Actinomycetes</taxon>
        <taxon>Pseudonocardiales</taxon>
        <taxon>Pseudonocardiaceae</taxon>
        <taxon>Saccharopolyspora</taxon>
    </lineage>
</organism>
<dbReference type="PANTHER" id="PTHR40761">
    <property type="entry name" value="CONSERVED INTEGRAL MEMBRANE ALANINE VALINE AND LEUCINE RICH PROTEIN-RELATED"/>
    <property type="match status" value="1"/>
</dbReference>
<feature type="transmembrane region" description="Helical" evidence="1">
    <location>
        <begin position="203"/>
        <end position="222"/>
    </location>
</feature>
<reference evidence="2 3" key="1">
    <citation type="submission" date="2020-08" db="EMBL/GenBank/DDBJ databases">
        <title>Sequencing the genomes of 1000 actinobacteria strains.</title>
        <authorList>
            <person name="Klenk H.-P."/>
        </authorList>
    </citation>
    <scope>NUCLEOTIDE SEQUENCE [LARGE SCALE GENOMIC DNA]</scope>
    <source>
        <strain evidence="2 3">DSM 45582</strain>
    </source>
</reference>
<keyword evidence="1" id="KW-1133">Transmembrane helix</keyword>
<feature type="transmembrane region" description="Helical" evidence="1">
    <location>
        <begin position="234"/>
        <end position="254"/>
    </location>
</feature>
<feature type="transmembrane region" description="Helical" evidence="1">
    <location>
        <begin position="55"/>
        <end position="76"/>
    </location>
</feature>
<dbReference type="NCBIfam" id="NF038012">
    <property type="entry name" value="DMT_1"/>
    <property type="match status" value="1"/>
</dbReference>
<feature type="transmembrane region" description="Helical" evidence="1">
    <location>
        <begin position="169"/>
        <end position="191"/>
    </location>
</feature>
<keyword evidence="3" id="KW-1185">Reference proteome</keyword>
<feature type="transmembrane region" description="Helical" evidence="1">
    <location>
        <begin position="266"/>
        <end position="284"/>
    </location>
</feature>
<dbReference type="Proteomes" id="UP000580474">
    <property type="component" value="Unassembled WGS sequence"/>
</dbReference>
<dbReference type="EMBL" id="JACHIV010000001">
    <property type="protein sequence ID" value="MBB5069157.1"/>
    <property type="molecule type" value="Genomic_DNA"/>
</dbReference>
<comment type="caution">
    <text evidence="2">The sequence shown here is derived from an EMBL/GenBank/DDBJ whole genome shotgun (WGS) entry which is preliminary data.</text>
</comment>
<evidence type="ECO:0000256" key="1">
    <source>
        <dbReference type="SAM" id="Phobius"/>
    </source>
</evidence>
<feature type="transmembrane region" description="Helical" evidence="1">
    <location>
        <begin position="6"/>
        <end position="25"/>
    </location>
</feature>
<name>A0A840NLM6_9PSEU</name>
<evidence type="ECO:0000313" key="3">
    <source>
        <dbReference type="Proteomes" id="UP000580474"/>
    </source>
</evidence>
<gene>
    <name evidence="2" type="ORF">BJ969_002245</name>
</gene>
<proteinExistence type="predicted"/>